<evidence type="ECO:0000256" key="1">
    <source>
        <dbReference type="SAM" id="SignalP"/>
    </source>
</evidence>
<feature type="chain" id="PRO_5018303575" evidence="1">
    <location>
        <begin position="21"/>
        <end position="207"/>
    </location>
</feature>
<dbReference type="AlphaFoldDB" id="A0A3N4IP70"/>
<protein>
    <submittedName>
        <fullName evidence="2">Uncharacterized protein</fullName>
    </submittedName>
</protein>
<keyword evidence="3" id="KW-1185">Reference proteome</keyword>
<reference evidence="2 3" key="1">
    <citation type="journal article" date="2018" name="Nat. Ecol. Evol.">
        <title>Pezizomycetes genomes reveal the molecular basis of ectomycorrhizal truffle lifestyle.</title>
        <authorList>
            <person name="Murat C."/>
            <person name="Payen T."/>
            <person name="Noel B."/>
            <person name="Kuo A."/>
            <person name="Morin E."/>
            <person name="Chen J."/>
            <person name="Kohler A."/>
            <person name="Krizsan K."/>
            <person name="Balestrini R."/>
            <person name="Da Silva C."/>
            <person name="Montanini B."/>
            <person name="Hainaut M."/>
            <person name="Levati E."/>
            <person name="Barry K.W."/>
            <person name="Belfiori B."/>
            <person name="Cichocki N."/>
            <person name="Clum A."/>
            <person name="Dockter R.B."/>
            <person name="Fauchery L."/>
            <person name="Guy J."/>
            <person name="Iotti M."/>
            <person name="Le Tacon F."/>
            <person name="Lindquist E.A."/>
            <person name="Lipzen A."/>
            <person name="Malagnac F."/>
            <person name="Mello A."/>
            <person name="Molinier V."/>
            <person name="Miyauchi S."/>
            <person name="Poulain J."/>
            <person name="Riccioni C."/>
            <person name="Rubini A."/>
            <person name="Sitrit Y."/>
            <person name="Splivallo R."/>
            <person name="Traeger S."/>
            <person name="Wang M."/>
            <person name="Zifcakova L."/>
            <person name="Wipf D."/>
            <person name="Zambonelli A."/>
            <person name="Paolocci F."/>
            <person name="Nowrousian M."/>
            <person name="Ottonello S."/>
            <person name="Baldrian P."/>
            <person name="Spatafora J.W."/>
            <person name="Henrissat B."/>
            <person name="Nagy L.G."/>
            <person name="Aury J.M."/>
            <person name="Wincker P."/>
            <person name="Grigoriev I.V."/>
            <person name="Bonfante P."/>
            <person name="Martin F.M."/>
        </authorList>
    </citation>
    <scope>NUCLEOTIDE SEQUENCE [LARGE SCALE GENOMIC DNA]</scope>
    <source>
        <strain evidence="2 3">RN42</strain>
    </source>
</reference>
<proteinExistence type="predicted"/>
<gene>
    <name evidence="2" type="ORF">BJ508DRAFT_300357</name>
</gene>
<evidence type="ECO:0000313" key="3">
    <source>
        <dbReference type="Proteomes" id="UP000275078"/>
    </source>
</evidence>
<feature type="signal peptide" evidence="1">
    <location>
        <begin position="1"/>
        <end position="20"/>
    </location>
</feature>
<keyword evidence="1" id="KW-0732">Signal</keyword>
<evidence type="ECO:0000313" key="2">
    <source>
        <dbReference type="EMBL" id="RPA87983.1"/>
    </source>
</evidence>
<sequence>MHLTTFLPPLLSLLTITTSAAPLPSHRHPETDSTRYSTYLHKFYATHPRTQPFPDKLVAYIESLKAAEAKAVSRWSDEPEAEEKQEASLRSKLVYKLHLTVTRIKAWKARPVEFEMVETARPDLPMLHQAPSTIIAEKTEAEKPRMDLRRREAQGVVKKARDMGSLAVAVFAEWVHGVAERVREEPEEAREAFWGQIQGGRGVGGYN</sequence>
<organism evidence="2 3">
    <name type="scientific">Ascobolus immersus RN42</name>
    <dbReference type="NCBI Taxonomy" id="1160509"/>
    <lineage>
        <taxon>Eukaryota</taxon>
        <taxon>Fungi</taxon>
        <taxon>Dikarya</taxon>
        <taxon>Ascomycota</taxon>
        <taxon>Pezizomycotina</taxon>
        <taxon>Pezizomycetes</taxon>
        <taxon>Pezizales</taxon>
        <taxon>Ascobolaceae</taxon>
        <taxon>Ascobolus</taxon>
    </lineage>
</organism>
<dbReference type="EMBL" id="ML119645">
    <property type="protein sequence ID" value="RPA87983.1"/>
    <property type="molecule type" value="Genomic_DNA"/>
</dbReference>
<name>A0A3N4IP70_ASCIM</name>
<accession>A0A3N4IP70</accession>
<dbReference type="Proteomes" id="UP000275078">
    <property type="component" value="Unassembled WGS sequence"/>
</dbReference>